<feature type="non-terminal residue" evidence="1">
    <location>
        <position position="1"/>
    </location>
</feature>
<gene>
    <name evidence="1" type="ORF">S01H4_39795</name>
</gene>
<name>X1C4G6_9ZZZZ</name>
<protein>
    <submittedName>
        <fullName evidence="1">Uncharacterized protein</fullName>
    </submittedName>
</protein>
<evidence type="ECO:0000313" key="1">
    <source>
        <dbReference type="EMBL" id="GAH02252.1"/>
    </source>
</evidence>
<dbReference type="EMBL" id="BART01021601">
    <property type="protein sequence ID" value="GAH02252.1"/>
    <property type="molecule type" value="Genomic_DNA"/>
</dbReference>
<dbReference type="AlphaFoldDB" id="X1C4G6"/>
<organism evidence="1">
    <name type="scientific">marine sediment metagenome</name>
    <dbReference type="NCBI Taxonomy" id="412755"/>
    <lineage>
        <taxon>unclassified sequences</taxon>
        <taxon>metagenomes</taxon>
        <taxon>ecological metagenomes</taxon>
    </lineage>
</organism>
<comment type="caution">
    <text evidence="1">The sequence shown here is derived from an EMBL/GenBank/DDBJ whole genome shotgun (WGS) entry which is preliminary data.</text>
</comment>
<accession>X1C4G6</accession>
<proteinExistence type="predicted"/>
<reference evidence="1" key="1">
    <citation type="journal article" date="2014" name="Front. Microbiol.">
        <title>High frequency of phylogenetically diverse reductive dehalogenase-homologous genes in deep subseafloor sedimentary metagenomes.</title>
        <authorList>
            <person name="Kawai M."/>
            <person name="Futagami T."/>
            <person name="Toyoda A."/>
            <person name="Takaki Y."/>
            <person name="Nishi S."/>
            <person name="Hori S."/>
            <person name="Arai W."/>
            <person name="Tsubouchi T."/>
            <person name="Morono Y."/>
            <person name="Uchiyama I."/>
            <person name="Ito T."/>
            <person name="Fujiyama A."/>
            <person name="Inagaki F."/>
            <person name="Takami H."/>
        </authorList>
    </citation>
    <scope>NUCLEOTIDE SEQUENCE</scope>
    <source>
        <strain evidence="1">Expedition CK06-06</strain>
    </source>
</reference>
<sequence length="32" mass="3439">THITTSNPKLVNSVLKATQFGPMLGKDINITV</sequence>